<reference evidence="1" key="1">
    <citation type="submission" date="2020-10" db="EMBL/GenBank/DDBJ databases">
        <authorList>
            <person name="Gilroy R."/>
        </authorList>
    </citation>
    <scope>NUCLEOTIDE SEQUENCE</scope>
    <source>
        <strain evidence="1">CHK195-11698</strain>
    </source>
</reference>
<evidence type="ECO:0000313" key="2">
    <source>
        <dbReference type="Proteomes" id="UP000824175"/>
    </source>
</evidence>
<reference evidence="1" key="2">
    <citation type="journal article" date="2021" name="PeerJ">
        <title>Extensive microbial diversity within the chicken gut microbiome revealed by metagenomics and culture.</title>
        <authorList>
            <person name="Gilroy R."/>
            <person name="Ravi A."/>
            <person name="Getino M."/>
            <person name="Pursley I."/>
            <person name="Horton D.L."/>
            <person name="Alikhan N.F."/>
            <person name="Baker D."/>
            <person name="Gharbi K."/>
            <person name="Hall N."/>
            <person name="Watson M."/>
            <person name="Adriaenssens E.M."/>
            <person name="Foster-Nyarko E."/>
            <person name="Jarju S."/>
            <person name="Secka A."/>
            <person name="Antonio M."/>
            <person name="Oren A."/>
            <person name="Chaudhuri R.R."/>
            <person name="La Ragione R."/>
            <person name="Hildebrand F."/>
            <person name="Pallen M.J."/>
        </authorList>
    </citation>
    <scope>NUCLEOTIDE SEQUENCE</scope>
    <source>
        <strain evidence="1">CHK195-11698</strain>
    </source>
</reference>
<dbReference type="Proteomes" id="UP000824175">
    <property type="component" value="Unassembled WGS sequence"/>
</dbReference>
<protein>
    <submittedName>
        <fullName evidence="1">Uncharacterized protein</fullName>
    </submittedName>
</protein>
<comment type="caution">
    <text evidence="1">The sequence shown here is derived from an EMBL/GenBank/DDBJ whole genome shotgun (WGS) entry which is preliminary data.</text>
</comment>
<name>A0A9D1HNR0_9FIRM</name>
<proteinExistence type="predicted"/>
<evidence type="ECO:0000313" key="1">
    <source>
        <dbReference type="EMBL" id="HIU14030.1"/>
    </source>
</evidence>
<dbReference type="EMBL" id="DVMJ01000067">
    <property type="protein sequence ID" value="HIU14030.1"/>
    <property type="molecule type" value="Genomic_DNA"/>
</dbReference>
<sequence>MGWLDVCMQAKDQFYCTIDEAVKSFDMVEKKLDQIRTEMDICLFKKSIADLSVDHVL</sequence>
<organism evidence="1 2">
    <name type="scientific">Candidatus Fimiplasma intestinipullorum</name>
    <dbReference type="NCBI Taxonomy" id="2840825"/>
    <lineage>
        <taxon>Bacteria</taxon>
        <taxon>Bacillati</taxon>
        <taxon>Bacillota</taxon>
        <taxon>Clostridia</taxon>
        <taxon>Eubacteriales</taxon>
        <taxon>Candidatus Fimiplasma</taxon>
    </lineage>
</organism>
<accession>A0A9D1HNR0</accession>
<gene>
    <name evidence="1" type="ORF">IAD15_08180</name>
</gene>
<dbReference type="AlphaFoldDB" id="A0A9D1HNR0"/>